<dbReference type="AlphaFoldDB" id="A0A0D8X9Y8"/>
<name>A0A0D8X9Y8_DICVI</name>
<gene>
    <name evidence="1" type="ORF">DICVIV_12647</name>
</gene>
<accession>A0A0D8X9Y8</accession>
<evidence type="ECO:0000313" key="1">
    <source>
        <dbReference type="EMBL" id="KJH41378.1"/>
    </source>
</evidence>
<proteinExistence type="predicted"/>
<keyword evidence="2" id="KW-1185">Reference proteome</keyword>
<reference evidence="2" key="2">
    <citation type="journal article" date="2016" name="Sci. Rep.">
        <title>Dictyocaulus viviparus genome, variome and transcriptome elucidate lungworm biology and support future intervention.</title>
        <authorList>
            <person name="McNulty S.N."/>
            <person name="Strube C."/>
            <person name="Rosa B.A."/>
            <person name="Martin J.C."/>
            <person name="Tyagi R."/>
            <person name="Choi Y.J."/>
            <person name="Wang Q."/>
            <person name="Hallsworth Pepin K."/>
            <person name="Zhang X."/>
            <person name="Ozersky P."/>
            <person name="Wilson R.K."/>
            <person name="Sternberg P.W."/>
            <person name="Gasser R.B."/>
            <person name="Mitreva M."/>
        </authorList>
    </citation>
    <scope>NUCLEOTIDE SEQUENCE [LARGE SCALE GENOMIC DNA]</scope>
    <source>
        <strain evidence="2">HannoverDv2000</strain>
    </source>
</reference>
<reference evidence="1 2" key="1">
    <citation type="submission" date="2013-11" db="EMBL/GenBank/DDBJ databases">
        <title>Draft genome of the bovine lungworm Dictyocaulus viviparus.</title>
        <authorList>
            <person name="Mitreva M."/>
        </authorList>
    </citation>
    <scope>NUCLEOTIDE SEQUENCE [LARGE SCALE GENOMIC DNA]</scope>
    <source>
        <strain evidence="1 2">HannoverDv2000</strain>
    </source>
</reference>
<evidence type="ECO:0000313" key="2">
    <source>
        <dbReference type="Proteomes" id="UP000053766"/>
    </source>
</evidence>
<protein>
    <submittedName>
        <fullName evidence="1">Uncharacterized protein</fullName>
    </submittedName>
</protein>
<dbReference type="EMBL" id="KN716837">
    <property type="protein sequence ID" value="KJH41378.1"/>
    <property type="molecule type" value="Genomic_DNA"/>
</dbReference>
<dbReference type="Proteomes" id="UP000053766">
    <property type="component" value="Unassembled WGS sequence"/>
</dbReference>
<organism evidence="1 2">
    <name type="scientific">Dictyocaulus viviparus</name>
    <name type="common">Bovine lungworm</name>
    <dbReference type="NCBI Taxonomy" id="29172"/>
    <lineage>
        <taxon>Eukaryota</taxon>
        <taxon>Metazoa</taxon>
        <taxon>Ecdysozoa</taxon>
        <taxon>Nematoda</taxon>
        <taxon>Chromadorea</taxon>
        <taxon>Rhabditida</taxon>
        <taxon>Rhabditina</taxon>
        <taxon>Rhabditomorpha</taxon>
        <taxon>Strongyloidea</taxon>
        <taxon>Metastrongylidae</taxon>
        <taxon>Dictyocaulus</taxon>
    </lineage>
</organism>
<sequence>MNLQLNYETENVERWNASACMNTTYNCRNMKDLEEWDKIKIKTPQLNCLQKEAQQQFMSCYLFLNSFLHT</sequence>